<evidence type="ECO:0000256" key="3">
    <source>
        <dbReference type="PROSITE-ProRule" id="PRU00023"/>
    </source>
</evidence>
<dbReference type="Gene3D" id="1.25.40.20">
    <property type="entry name" value="Ankyrin repeat-containing domain"/>
    <property type="match status" value="2"/>
</dbReference>
<sequence length="358" mass="38123">MGAVQQALEEHPEWRNGLSVERHASLLYTAARAGHLDLVKYLVEVAVCDVNLKCGAKANGSTALHGATVGAHAPIVDYLLRHGATLQPNQFGLTPLEEAVMLEKNGASPAHSECKALLAPAQQGPSAPSPATAKQTTCLCGHVHCGKDFINELGKGFGVKIRKSSPGQCGQYEKFWFPEDDYPVPWKGTGCCQCRTVLPLVDTASPTAVDVLTENIGAANLDLRQVLRAAPHLKNAVTTSGTSALIEAAGKGYLEKVQWLVSKECGCDVNLRNRMGDTPLHAAVLGGSVEVVQSVADAGASFAPNDRGETPLDYVEHSKAPAKLKTQIKAILMCLKSGKPIPKFEGLSDMRMMLRART</sequence>
<dbReference type="PROSITE" id="PS50297">
    <property type="entry name" value="ANK_REP_REGION"/>
    <property type="match status" value="2"/>
</dbReference>
<organism evidence="4">
    <name type="scientific">Eutreptiella gymnastica</name>
    <dbReference type="NCBI Taxonomy" id="73025"/>
    <lineage>
        <taxon>Eukaryota</taxon>
        <taxon>Discoba</taxon>
        <taxon>Euglenozoa</taxon>
        <taxon>Euglenida</taxon>
        <taxon>Spirocuta</taxon>
        <taxon>Euglenophyceae</taxon>
        <taxon>Eutreptiales</taxon>
        <taxon>Eutreptiaceae</taxon>
        <taxon>Eutreptiella</taxon>
    </lineage>
</organism>
<dbReference type="PROSITE" id="PS50088">
    <property type="entry name" value="ANK_REPEAT"/>
    <property type="match status" value="2"/>
</dbReference>
<dbReference type="EMBL" id="HBJA01125589">
    <property type="protein sequence ID" value="CAE0831958.1"/>
    <property type="molecule type" value="Transcribed_RNA"/>
</dbReference>
<evidence type="ECO:0000256" key="1">
    <source>
        <dbReference type="ARBA" id="ARBA00022737"/>
    </source>
</evidence>
<evidence type="ECO:0000256" key="2">
    <source>
        <dbReference type="ARBA" id="ARBA00023043"/>
    </source>
</evidence>
<dbReference type="SMART" id="SM00248">
    <property type="entry name" value="ANK"/>
    <property type="match status" value="4"/>
</dbReference>
<proteinExistence type="predicted"/>
<keyword evidence="2 3" id="KW-0040">ANK repeat</keyword>
<dbReference type="GO" id="GO:0085020">
    <property type="term" value="P:protein K6-linked ubiquitination"/>
    <property type="evidence" value="ECO:0007669"/>
    <property type="project" value="TreeGrafter"/>
</dbReference>
<dbReference type="PANTHER" id="PTHR24171:SF8">
    <property type="entry name" value="BRCA1-ASSOCIATED RING DOMAIN PROTEIN 1"/>
    <property type="match status" value="1"/>
</dbReference>
<dbReference type="InterPro" id="IPR002110">
    <property type="entry name" value="Ankyrin_rpt"/>
</dbReference>
<gene>
    <name evidence="4" type="ORF">EGYM00163_LOCUS43240</name>
</gene>
<dbReference type="InterPro" id="IPR036770">
    <property type="entry name" value="Ankyrin_rpt-contain_sf"/>
</dbReference>
<feature type="repeat" description="ANK" evidence="3">
    <location>
        <begin position="275"/>
        <end position="307"/>
    </location>
</feature>
<reference evidence="4" key="1">
    <citation type="submission" date="2021-01" db="EMBL/GenBank/DDBJ databases">
        <authorList>
            <person name="Corre E."/>
            <person name="Pelletier E."/>
            <person name="Niang G."/>
            <person name="Scheremetjew M."/>
            <person name="Finn R."/>
            <person name="Kale V."/>
            <person name="Holt S."/>
            <person name="Cochrane G."/>
            <person name="Meng A."/>
            <person name="Brown T."/>
            <person name="Cohen L."/>
        </authorList>
    </citation>
    <scope>NUCLEOTIDE SEQUENCE</scope>
    <source>
        <strain evidence="4">CCMP1594</strain>
    </source>
</reference>
<evidence type="ECO:0000313" key="4">
    <source>
        <dbReference type="EMBL" id="CAE0831958.1"/>
    </source>
</evidence>
<accession>A0A7S4GBX4</accession>
<name>A0A7S4GBX4_9EUGL</name>
<dbReference type="PANTHER" id="PTHR24171">
    <property type="entry name" value="ANKYRIN REPEAT DOMAIN-CONTAINING PROTEIN 39-RELATED"/>
    <property type="match status" value="1"/>
</dbReference>
<dbReference type="AlphaFoldDB" id="A0A7S4GBX4"/>
<dbReference type="Pfam" id="PF12796">
    <property type="entry name" value="Ank_2"/>
    <property type="match status" value="2"/>
</dbReference>
<dbReference type="GO" id="GO:0004842">
    <property type="term" value="F:ubiquitin-protein transferase activity"/>
    <property type="evidence" value="ECO:0007669"/>
    <property type="project" value="TreeGrafter"/>
</dbReference>
<keyword evidence="1" id="KW-0677">Repeat</keyword>
<feature type="repeat" description="ANK" evidence="3">
    <location>
        <begin position="59"/>
        <end position="91"/>
    </location>
</feature>
<dbReference type="SUPFAM" id="SSF48403">
    <property type="entry name" value="Ankyrin repeat"/>
    <property type="match status" value="1"/>
</dbReference>
<protein>
    <submittedName>
        <fullName evidence="4">Uncharacterized protein</fullName>
    </submittedName>
</protein>